<dbReference type="OrthoDB" id="1112980at2759"/>
<dbReference type="AlphaFoldDB" id="A0A9W9A5G1"/>
<name>A0A9W9A5G1_9AGAR</name>
<dbReference type="Proteomes" id="UP001150266">
    <property type="component" value="Unassembled WGS sequence"/>
</dbReference>
<reference evidence="2" key="1">
    <citation type="submission" date="2022-08" db="EMBL/GenBank/DDBJ databases">
        <title>A Global Phylogenomic Analysis of the Shiitake Genus Lentinula.</title>
        <authorList>
            <consortium name="DOE Joint Genome Institute"/>
            <person name="Sierra-Patev S."/>
            <person name="Min B."/>
            <person name="Naranjo-Ortiz M."/>
            <person name="Looney B."/>
            <person name="Konkel Z."/>
            <person name="Slot J.C."/>
            <person name="Sakamoto Y."/>
            <person name="Steenwyk J.L."/>
            <person name="Rokas A."/>
            <person name="Carro J."/>
            <person name="Camarero S."/>
            <person name="Ferreira P."/>
            <person name="Molpeceres G."/>
            <person name="Ruiz-Duenas F.J."/>
            <person name="Serrano A."/>
            <person name="Henrissat B."/>
            <person name="Drula E."/>
            <person name="Hughes K.W."/>
            <person name="Mata J.L."/>
            <person name="Ishikawa N.K."/>
            <person name="Vargas-Isla R."/>
            <person name="Ushijima S."/>
            <person name="Smith C.A."/>
            <person name="Ahrendt S."/>
            <person name="Andreopoulos W."/>
            <person name="He G."/>
            <person name="Labutti K."/>
            <person name="Lipzen A."/>
            <person name="Ng V."/>
            <person name="Riley R."/>
            <person name="Sandor L."/>
            <person name="Barry K."/>
            <person name="Martinez A.T."/>
            <person name="Xiao Y."/>
            <person name="Gibbons J.G."/>
            <person name="Terashima K."/>
            <person name="Grigoriev I.V."/>
            <person name="Hibbett D.S."/>
        </authorList>
    </citation>
    <scope>NUCLEOTIDE SEQUENCE</scope>
    <source>
        <strain evidence="2">JLM2183</strain>
    </source>
</reference>
<dbReference type="GO" id="GO:0062064">
    <property type="term" value="F:box C/D methylation guide snoRNP complex binding"/>
    <property type="evidence" value="ECO:0007669"/>
    <property type="project" value="TreeGrafter"/>
</dbReference>
<feature type="compositionally biased region" description="Acidic residues" evidence="1">
    <location>
        <begin position="183"/>
        <end position="198"/>
    </location>
</feature>
<comment type="caution">
    <text evidence="2">The sequence shown here is derived from an EMBL/GenBank/DDBJ whole genome shotgun (WGS) entry which is preliminary data.</text>
</comment>
<dbReference type="PANTHER" id="PTHR28674">
    <property type="entry name" value="SIMILAR TO DNA SEGMENT, CHR 10, WAYNE STATE UNIVERSITY 102,-EXPRESSED"/>
    <property type="match status" value="1"/>
</dbReference>
<feature type="compositionally biased region" description="Polar residues" evidence="1">
    <location>
        <begin position="203"/>
        <end position="226"/>
    </location>
</feature>
<proteinExistence type="predicted"/>
<feature type="region of interest" description="Disordered" evidence="1">
    <location>
        <begin position="145"/>
        <end position="266"/>
    </location>
</feature>
<evidence type="ECO:0000256" key="1">
    <source>
        <dbReference type="SAM" id="MobiDB-lite"/>
    </source>
</evidence>
<feature type="compositionally biased region" description="Low complexity" evidence="1">
    <location>
        <begin position="156"/>
        <end position="182"/>
    </location>
</feature>
<dbReference type="InterPro" id="IPR027921">
    <property type="entry name" value="NOPCHAP1"/>
</dbReference>
<dbReference type="Pfam" id="PF15370">
    <property type="entry name" value="NOPCHAP1"/>
    <property type="match status" value="1"/>
</dbReference>
<evidence type="ECO:0000313" key="3">
    <source>
        <dbReference type="Proteomes" id="UP001150266"/>
    </source>
</evidence>
<evidence type="ECO:0000313" key="2">
    <source>
        <dbReference type="EMBL" id="KAJ4474888.1"/>
    </source>
</evidence>
<accession>A0A9W9A5G1</accession>
<gene>
    <name evidence="2" type="ORF">J3R30DRAFT_3337225</name>
</gene>
<protein>
    <submittedName>
        <fullName evidence="2">Uncharacterized protein</fullName>
    </submittedName>
</protein>
<organism evidence="2 3">
    <name type="scientific">Lentinula aciculospora</name>
    <dbReference type="NCBI Taxonomy" id="153920"/>
    <lineage>
        <taxon>Eukaryota</taxon>
        <taxon>Fungi</taxon>
        <taxon>Dikarya</taxon>
        <taxon>Basidiomycota</taxon>
        <taxon>Agaricomycotina</taxon>
        <taxon>Agaricomycetes</taxon>
        <taxon>Agaricomycetidae</taxon>
        <taxon>Agaricales</taxon>
        <taxon>Marasmiineae</taxon>
        <taxon>Omphalotaceae</taxon>
        <taxon>Lentinula</taxon>
    </lineage>
</organism>
<sequence>MDEPQVGCAQVSLNVDGGKHETAVVEPGTELQGCRVEVLEVEDEDTRIKRLHSMFKRINSGSSSSPGPSLQFNFGEYKTWAVEPPSELLSRIQAFLPQIEASNAILTQRVETDPSSVDVEHLEDNSERYIEMNLSLGVFDIKPAGQSLDDQDTEMTDSSSTSSSSSCLSSSSSSSLTSSSSDSDSDDTDSESELDSEEILSSCIPSSFLSRSPPSIGQSSDLTGSNGKMKAPRLMRPLPRRSGSSASQPRPSIIVLNETLNESSME</sequence>
<dbReference type="PANTHER" id="PTHR28674:SF1">
    <property type="entry name" value="NOP PROTEIN CHAPERONE 1"/>
    <property type="match status" value="1"/>
</dbReference>
<dbReference type="GO" id="GO:0000492">
    <property type="term" value="P:box C/D snoRNP assembly"/>
    <property type="evidence" value="ECO:0007669"/>
    <property type="project" value="InterPro"/>
</dbReference>
<keyword evidence="3" id="KW-1185">Reference proteome</keyword>
<dbReference type="EMBL" id="JAOTPV010000015">
    <property type="protein sequence ID" value="KAJ4474888.1"/>
    <property type="molecule type" value="Genomic_DNA"/>
</dbReference>